<dbReference type="CDD" id="cd07999">
    <property type="entry name" value="GH7_CBH_EG"/>
    <property type="match status" value="1"/>
</dbReference>
<organism evidence="12 13">
    <name type="scientific">Thalassiosira oceanica</name>
    <name type="common">Marine diatom</name>
    <dbReference type="NCBI Taxonomy" id="159749"/>
    <lineage>
        <taxon>Eukaryota</taxon>
        <taxon>Sar</taxon>
        <taxon>Stramenopiles</taxon>
        <taxon>Ochrophyta</taxon>
        <taxon>Bacillariophyta</taxon>
        <taxon>Coscinodiscophyceae</taxon>
        <taxon>Thalassiosirophycidae</taxon>
        <taxon>Thalassiosirales</taxon>
        <taxon>Thalassiosiraceae</taxon>
        <taxon>Thalassiosira</taxon>
    </lineage>
</organism>
<evidence type="ECO:0000256" key="9">
    <source>
        <dbReference type="ARBA" id="ARBA00023326"/>
    </source>
</evidence>
<dbReference type="InterPro" id="IPR001722">
    <property type="entry name" value="Glyco_hydro_7"/>
</dbReference>
<feature type="compositionally biased region" description="Polar residues" evidence="10">
    <location>
        <begin position="667"/>
        <end position="677"/>
    </location>
</feature>
<feature type="region of interest" description="Disordered" evidence="10">
    <location>
        <begin position="543"/>
        <end position="590"/>
    </location>
</feature>
<dbReference type="PRINTS" id="PR00734">
    <property type="entry name" value="GLHYDRLASE7"/>
</dbReference>
<evidence type="ECO:0000256" key="7">
    <source>
        <dbReference type="ARBA" id="ARBA00023277"/>
    </source>
</evidence>
<comment type="caution">
    <text evidence="12">The sequence shown here is derived from an EMBL/GenBank/DDBJ whole genome shotgun (WGS) entry which is preliminary data.</text>
</comment>
<dbReference type="InterPro" id="IPR037019">
    <property type="entry name" value="Glyco_hydro_7_sf"/>
</dbReference>
<dbReference type="EMBL" id="AGNL01015562">
    <property type="protein sequence ID" value="EJK65697.1"/>
    <property type="molecule type" value="Genomic_DNA"/>
</dbReference>
<dbReference type="EC" id="3.2.1.4" evidence="3"/>
<name>K0T5R6_THAOC</name>
<dbReference type="GO" id="GO:0030245">
    <property type="term" value="P:cellulose catabolic process"/>
    <property type="evidence" value="ECO:0007669"/>
    <property type="project" value="UniProtKB-KW"/>
</dbReference>
<dbReference type="OrthoDB" id="412382at2759"/>
<gene>
    <name evidence="12" type="ORF">THAOC_13419</name>
</gene>
<protein>
    <recommendedName>
        <fullName evidence="3">cellulase</fullName>
        <ecNumber evidence="3">3.2.1.4</ecNumber>
    </recommendedName>
</protein>
<evidence type="ECO:0000256" key="4">
    <source>
        <dbReference type="ARBA" id="ARBA00022801"/>
    </source>
</evidence>
<evidence type="ECO:0000313" key="12">
    <source>
        <dbReference type="EMBL" id="EJK65697.1"/>
    </source>
</evidence>
<keyword evidence="6" id="KW-0325">Glycoprotein</keyword>
<keyword evidence="9" id="KW-0624">Polysaccharide degradation</keyword>
<dbReference type="PANTHER" id="PTHR33753">
    <property type="entry name" value="1,4-BETA-D-GLUCAN CELLOBIOHYDROLASE B"/>
    <property type="match status" value="1"/>
</dbReference>
<dbReference type="AlphaFoldDB" id="K0T5R6"/>
<keyword evidence="5" id="KW-0136">Cellulose degradation</keyword>
<sequence length="887" mass="96889">MKFHHRVLLALLSPSLTLAQQAGTLETEQKPTITLRECTLAGGCTSRKAKLTLDANWRWVHETTGYQNCYTGDSWDSGKCSDPATCAANCALEGVSKEKYEKTYGIKQLQDAQFRDGTPGLQYGTNVGSRLYVMEDDENYAMFYLKNREFSFEVDVSELYCGMNGAMYFTEMQANGGKGIGNNNAGAKYGTGYCDAQCPHDMKFIDGEANVIDWTPNPNDKSNNMGAGKYGACCAEMDIWEGELSKIGFQTIGCLIVCLADLPSYLLPANSMASAFTPHTCSTEKLYRCSDPVECGDNASGNRYDGVCDKDGCDINPYRMGVKDFYGRGEEYAVNTLKPMTVVTQFLTTDGTDTGDFSEMRRHYIQDGKIVYSPPSTILGPGKDSDAITDDFCDAKKDLFGDVKDYQEHGGMKGMGESLDRGHAMIFSLWLWLDSAYPLDKPDTDPGIKRGDCPGGEESTPTYLRQKYPNGGVIFKNAAVGEIGSTYVAPPPTAPTNPPAPTPPPVSSYCNWQGCNGVAEGGDWCNESASRCQSGCGGTWCTDGPPPTKRPSPSPTPKPTPKPTPVPTALPTKEPTSDPTTNPTRLTSPTPTVKTGCYSNNFKDCLPESYLPFQYCNTVWLPDGAQQDCIALWGDCSNDESSCCGEDTVCFKDGPHTACVPKHVETSAPTSKPSQVRTSSPTSKPSQVKTSSPTSKPSQTPTTSCTICDDIESPWMIDNAIDCAINNENRMNKQCNKNAKWTQKGWCRLRVSTSKCTSPKANMMNGGRASGSRKADDEVRVITQHVAYQVESCVHINLTKPTHMQHDTNRKIILLILAHDGCSNCSSDSCVRSKKTVIPPPDLKSAFYASPNFHRPATFTNKIWMSIWNLDTDTSETAYFLHNCSPQ</sequence>
<keyword evidence="7" id="KW-0119">Carbohydrate metabolism</keyword>
<comment type="similarity">
    <text evidence="2">Belongs to the glycosyl hydrolase 7 (cellulase C) family.</text>
</comment>
<keyword evidence="11" id="KW-0732">Signal</keyword>
<evidence type="ECO:0000256" key="6">
    <source>
        <dbReference type="ARBA" id="ARBA00023180"/>
    </source>
</evidence>
<dbReference type="InterPro" id="IPR013320">
    <property type="entry name" value="ConA-like_dom_sf"/>
</dbReference>
<dbReference type="eggNOG" id="ENOG502QPHV">
    <property type="taxonomic scope" value="Eukaryota"/>
</dbReference>
<feature type="compositionally biased region" description="Low complexity" evidence="10">
    <location>
        <begin position="678"/>
        <end position="703"/>
    </location>
</feature>
<feature type="region of interest" description="Disordered" evidence="10">
    <location>
        <begin position="664"/>
        <end position="703"/>
    </location>
</feature>
<feature type="signal peptide" evidence="11">
    <location>
        <begin position="1"/>
        <end position="19"/>
    </location>
</feature>
<dbReference type="Pfam" id="PF00840">
    <property type="entry name" value="Glyco_hydro_7"/>
    <property type="match status" value="2"/>
</dbReference>
<dbReference type="Gene3D" id="2.70.100.10">
    <property type="entry name" value="Glycoside hydrolase, family 7, domain"/>
    <property type="match status" value="1"/>
</dbReference>
<dbReference type="SUPFAM" id="SSF49899">
    <property type="entry name" value="Concanavalin A-like lectins/glucanases"/>
    <property type="match status" value="1"/>
</dbReference>
<dbReference type="PANTHER" id="PTHR33753:SF1">
    <property type="entry name" value="ENDO-BETA-1,4-GLUCANASE CELB"/>
    <property type="match status" value="1"/>
</dbReference>
<evidence type="ECO:0000256" key="11">
    <source>
        <dbReference type="SAM" id="SignalP"/>
    </source>
</evidence>
<evidence type="ECO:0000256" key="2">
    <source>
        <dbReference type="ARBA" id="ARBA00006044"/>
    </source>
</evidence>
<evidence type="ECO:0000256" key="3">
    <source>
        <dbReference type="ARBA" id="ARBA00012601"/>
    </source>
</evidence>
<evidence type="ECO:0000256" key="5">
    <source>
        <dbReference type="ARBA" id="ARBA00023001"/>
    </source>
</evidence>
<reference evidence="12 13" key="1">
    <citation type="journal article" date="2012" name="Genome Biol.">
        <title>Genome and low-iron response of an oceanic diatom adapted to chronic iron limitation.</title>
        <authorList>
            <person name="Lommer M."/>
            <person name="Specht M."/>
            <person name="Roy A.S."/>
            <person name="Kraemer L."/>
            <person name="Andreson R."/>
            <person name="Gutowska M.A."/>
            <person name="Wolf J."/>
            <person name="Bergner S.V."/>
            <person name="Schilhabel M.B."/>
            <person name="Klostermeier U.C."/>
            <person name="Beiko R.G."/>
            <person name="Rosenstiel P."/>
            <person name="Hippler M."/>
            <person name="Laroche J."/>
        </authorList>
    </citation>
    <scope>NUCLEOTIDE SEQUENCE [LARGE SCALE GENOMIC DNA]</scope>
    <source>
        <strain evidence="12 13">CCMP1005</strain>
    </source>
</reference>
<proteinExistence type="inferred from homology"/>
<evidence type="ECO:0000256" key="1">
    <source>
        <dbReference type="ARBA" id="ARBA00000966"/>
    </source>
</evidence>
<evidence type="ECO:0000256" key="8">
    <source>
        <dbReference type="ARBA" id="ARBA00023295"/>
    </source>
</evidence>
<evidence type="ECO:0000313" key="13">
    <source>
        <dbReference type="Proteomes" id="UP000266841"/>
    </source>
</evidence>
<dbReference type="Proteomes" id="UP000266841">
    <property type="component" value="Unassembled WGS sequence"/>
</dbReference>
<accession>K0T5R6</accession>
<keyword evidence="4" id="KW-0378">Hydrolase</keyword>
<feature type="compositionally biased region" description="Polar residues" evidence="10">
    <location>
        <begin position="577"/>
        <end position="590"/>
    </location>
</feature>
<keyword evidence="13" id="KW-1185">Reference proteome</keyword>
<feature type="compositionally biased region" description="Pro residues" evidence="10">
    <location>
        <begin position="544"/>
        <end position="568"/>
    </location>
</feature>
<keyword evidence="8" id="KW-0326">Glycosidase</keyword>
<feature type="chain" id="PRO_5003840671" description="cellulase" evidence="11">
    <location>
        <begin position="20"/>
        <end position="887"/>
    </location>
</feature>
<comment type="catalytic activity">
    <reaction evidence="1">
        <text>Endohydrolysis of (1-&gt;4)-beta-D-glucosidic linkages in cellulose, lichenin and cereal beta-D-glucans.</text>
        <dbReference type="EC" id="3.2.1.4"/>
    </reaction>
</comment>
<dbReference type="GO" id="GO:0008810">
    <property type="term" value="F:cellulase activity"/>
    <property type="evidence" value="ECO:0007669"/>
    <property type="project" value="UniProtKB-EC"/>
</dbReference>
<evidence type="ECO:0000256" key="10">
    <source>
        <dbReference type="SAM" id="MobiDB-lite"/>
    </source>
</evidence>